<dbReference type="AlphaFoldDB" id="A0A1I6U309"/>
<dbReference type="Pfam" id="PF01266">
    <property type="entry name" value="DAO"/>
    <property type="match status" value="1"/>
</dbReference>
<evidence type="ECO:0000313" key="4">
    <source>
        <dbReference type="EMBL" id="SFS95899.1"/>
    </source>
</evidence>
<dbReference type="Gene3D" id="3.30.9.10">
    <property type="entry name" value="D-Amino Acid Oxidase, subunit A, domain 2"/>
    <property type="match status" value="1"/>
</dbReference>
<dbReference type="OrthoDB" id="4775411at2"/>
<keyword evidence="1" id="KW-0560">Oxidoreductase</keyword>
<dbReference type="Gene3D" id="3.50.50.60">
    <property type="entry name" value="FAD/NAD(P)-binding domain"/>
    <property type="match status" value="1"/>
</dbReference>
<sequence>MKIAVIGLGVLGAATARSLALAGAEVTVFERTAPLAGTSNTSFAWVNSHNKNPRPYHDLNVAGMAEHTALAADPGRCAPWLTLGGNLEWAGDPEGTERLAASVRELENREYPVEWIGPSRARELVPDLRVPEGVQDIAHYPTEGHLIPALLLARLWGEARERGAELRCPAEVVSVSETADGVRIALADGETASADAVVFAAGRWTEALTETTGHRVAMADPDAAGSATVGLLGYTTPLPTRLDAVLTTPSLNVRPDGGGRLVVQGLDLDADADPANPPAADGFHARELCRRLDGLLAGTSGAALESIRVGQRSMPGDGLTVAGFLGGGERIYVLATHSGVTLGPLLGRLAAGELVRGDTASELSAFRPDRLVGRESLPPLEKARFAGQQ</sequence>
<reference evidence="5" key="1">
    <citation type="submission" date="2016-10" db="EMBL/GenBank/DDBJ databases">
        <authorList>
            <person name="Varghese N."/>
            <person name="Submissions S."/>
        </authorList>
    </citation>
    <scope>NUCLEOTIDE SEQUENCE [LARGE SCALE GENOMIC DNA]</scope>
    <source>
        <strain evidence="5">DSM 44771</strain>
    </source>
</reference>
<dbReference type="EMBL" id="FOZX01000009">
    <property type="protein sequence ID" value="SFS95899.1"/>
    <property type="molecule type" value="Genomic_DNA"/>
</dbReference>
<evidence type="ECO:0000313" key="5">
    <source>
        <dbReference type="Proteomes" id="UP000198852"/>
    </source>
</evidence>
<keyword evidence="2" id="KW-0732">Signal</keyword>
<dbReference type="GO" id="GO:0005737">
    <property type="term" value="C:cytoplasm"/>
    <property type="evidence" value="ECO:0007669"/>
    <property type="project" value="TreeGrafter"/>
</dbReference>
<dbReference type="Proteomes" id="UP000198852">
    <property type="component" value="Unassembled WGS sequence"/>
</dbReference>
<proteinExistence type="predicted"/>
<dbReference type="InterPro" id="IPR036188">
    <property type="entry name" value="FAD/NAD-bd_sf"/>
</dbReference>
<dbReference type="PANTHER" id="PTHR13847:SF289">
    <property type="entry name" value="GLYCINE OXIDASE"/>
    <property type="match status" value="1"/>
</dbReference>
<evidence type="ECO:0000256" key="2">
    <source>
        <dbReference type="SAM" id="SignalP"/>
    </source>
</evidence>
<evidence type="ECO:0000256" key="1">
    <source>
        <dbReference type="ARBA" id="ARBA00023002"/>
    </source>
</evidence>
<gene>
    <name evidence="4" type="ORF">SAMN05660874_04527</name>
</gene>
<dbReference type="STRING" id="95161.SAMN05660874_04527"/>
<protein>
    <submittedName>
        <fullName evidence="4">Glycine/D-amino acid oxidase</fullName>
    </submittedName>
</protein>
<dbReference type="GO" id="GO:0016491">
    <property type="term" value="F:oxidoreductase activity"/>
    <property type="evidence" value="ECO:0007669"/>
    <property type="project" value="UniProtKB-KW"/>
</dbReference>
<dbReference type="InterPro" id="IPR006076">
    <property type="entry name" value="FAD-dep_OxRdtase"/>
</dbReference>
<evidence type="ECO:0000259" key="3">
    <source>
        <dbReference type="Pfam" id="PF01266"/>
    </source>
</evidence>
<feature type="signal peptide" evidence="2">
    <location>
        <begin position="1"/>
        <end position="22"/>
    </location>
</feature>
<organism evidence="4 5">
    <name type="scientific">Saccharopolyspora flava</name>
    <dbReference type="NCBI Taxonomy" id="95161"/>
    <lineage>
        <taxon>Bacteria</taxon>
        <taxon>Bacillati</taxon>
        <taxon>Actinomycetota</taxon>
        <taxon>Actinomycetes</taxon>
        <taxon>Pseudonocardiales</taxon>
        <taxon>Pseudonocardiaceae</taxon>
        <taxon>Saccharopolyspora</taxon>
    </lineage>
</organism>
<name>A0A1I6U309_9PSEU</name>
<feature type="chain" id="PRO_5011613506" evidence="2">
    <location>
        <begin position="23"/>
        <end position="389"/>
    </location>
</feature>
<feature type="domain" description="FAD dependent oxidoreductase" evidence="3">
    <location>
        <begin position="2"/>
        <end position="351"/>
    </location>
</feature>
<dbReference type="SUPFAM" id="SSF51905">
    <property type="entry name" value="FAD/NAD(P)-binding domain"/>
    <property type="match status" value="1"/>
</dbReference>
<dbReference type="PANTHER" id="PTHR13847">
    <property type="entry name" value="SARCOSINE DEHYDROGENASE-RELATED"/>
    <property type="match status" value="1"/>
</dbReference>
<accession>A0A1I6U309</accession>
<dbReference type="RefSeq" id="WP_093421529.1">
    <property type="nucleotide sequence ID" value="NZ_FOZX01000009.1"/>
</dbReference>
<keyword evidence="5" id="KW-1185">Reference proteome</keyword>